<protein>
    <submittedName>
        <fullName evidence="2">Ketosteroid isomerase-related protein</fullName>
    </submittedName>
</protein>
<dbReference type="RefSeq" id="WP_092678671.1">
    <property type="nucleotide sequence ID" value="NZ_FOXS01000009.1"/>
</dbReference>
<feature type="domain" description="SnoaL-like" evidence="1">
    <location>
        <begin position="16"/>
        <end position="119"/>
    </location>
</feature>
<evidence type="ECO:0000313" key="2">
    <source>
        <dbReference type="EMBL" id="SFQ81197.1"/>
    </source>
</evidence>
<proteinExistence type="predicted"/>
<sequence length="141" mass="15435">MNITATPTDTARQALRLLAAIHTGGPIEPYLAMLTDDFVFYMPVGPFKGRNEGRERAAECYRQIAASGPHILYEEPFRITANGDTVVLEFEDGGTLFGGTPYHNRIAASFDVRDGKIAAYREYFGEIDVDLMVGMAGIAAQ</sequence>
<dbReference type="SUPFAM" id="SSF54427">
    <property type="entry name" value="NTF2-like"/>
    <property type="match status" value="1"/>
</dbReference>
<keyword evidence="3" id="KW-1185">Reference proteome</keyword>
<dbReference type="Pfam" id="PF12680">
    <property type="entry name" value="SnoaL_2"/>
    <property type="match status" value="1"/>
</dbReference>
<evidence type="ECO:0000259" key="1">
    <source>
        <dbReference type="Pfam" id="PF12680"/>
    </source>
</evidence>
<dbReference type="Gene3D" id="3.10.450.50">
    <property type="match status" value="1"/>
</dbReference>
<evidence type="ECO:0000313" key="3">
    <source>
        <dbReference type="Proteomes" id="UP000199029"/>
    </source>
</evidence>
<name>A0A1I6BK73_HYMAR</name>
<dbReference type="STRING" id="1227077.SAMN04515668_4632"/>
<dbReference type="EMBL" id="FOXS01000009">
    <property type="protein sequence ID" value="SFQ81197.1"/>
    <property type="molecule type" value="Genomic_DNA"/>
</dbReference>
<dbReference type="Proteomes" id="UP000199029">
    <property type="component" value="Unassembled WGS sequence"/>
</dbReference>
<keyword evidence="2" id="KW-0413">Isomerase</keyword>
<reference evidence="3" key="1">
    <citation type="submission" date="2016-10" db="EMBL/GenBank/DDBJ databases">
        <authorList>
            <person name="Varghese N."/>
            <person name="Submissions S."/>
        </authorList>
    </citation>
    <scope>NUCLEOTIDE SEQUENCE [LARGE SCALE GENOMIC DNA]</scope>
    <source>
        <strain evidence="3">OR362-8,ATCC BAA-1266,JCM 13504</strain>
    </source>
</reference>
<dbReference type="InterPro" id="IPR037401">
    <property type="entry name" value="SnoaL-like"/>
</dbReference>
<dbReference type="InterPro" id="IPR032710">
    <property type="entry name" value="NTF2-like_dom_sf"/>
</dbReference>
<dbReference type="GO" id="GO:0016853">
    <property type="term" value="F:isomerase activity"/>
    <property type="evidence" value="ECO:0007669"/>
    <property type="project" value="UniProtKB-KW"/>
</dbReference>
<accession>A0A1I6BK73</accession>
<gene>
    <name evidence="2" type="ORF">SAMN04515668_4632</name>
</gene>
<dbReference type="AlphaFoldDB" id="A0A1I6BK73"/>
<organism evidence="2 3">
    <name type="scientific">Hymenobacter arizonensis</name>
    <name type="common">Siccationidurans arizonensis</name>
    <dbReference type="NCBI Taxonomy" id="1227077"/>
    <lineage>
        <taxon>Bacteria</taxon>
        <taxon>Pseudomonadati</taxon>
        <taxon>Bacteroidota</taxon>
        <taxon>Cytophagia</taxon>
        <taxon>Cytophagales</taxon>
        <taxon>Hymenobacteraceae</taxon>
        <taxon>Hymenobacter</taxon>
    </lineage>
</organism>
<dbReference type="OrthoDB" id="2083380at2"/>